<keyword evidence="6 11" id="KW-0658">Purine biosynthesis</keyword>
<sequence>MSLELNEENSDALREACGLFGCIATGHWPTNLDVAHIIYLGLIALQHRGQESCGIVSSNGDKHIMRTHKGSGLVSHAFKEDDLAKLKGNLGIGHTRYSTLGGTEHLNTQPFVVNMKHAKLALAHNGELVNASELRREIMGRGVGLSTESDSELMIQTLCLPPPEPNNETEDSPDWVARIQNLMRRTKTAYSLLIMSGDTIYAVRDPYGLRPLCVGKLIPPRGTKVLPDNDDECDGYVVASESCAFPSVAGRLLREVEPGEILEITKNGMRSICIVPRQNDQKMSLCIFEYVYFARPDTYMEGQMVYTARMECGRQLARQSPVEADVVSAVPETSTPAAIGFAEESGIAYREIFSKNRYVGRSFIQPSTRLRQLAVLKKFGPLSENFKDKRIVLIDDSIVRGTTIAAIIRMLREAGATEVHIRIASPPLHFPCYMGINIPTKEELIANKLNADQLAEQIGADSLVYLTVENLENAVRKHSNTDEKCGGHCTACLTGIYPVELEW</sequence>
<dbReference type="InterPro" id="IPR005854">
    <property type="entry name" value="PurF"/>
</dbReference>
<dbReference type="SUPFAM" id="SSF53271">
    <property type="entry name" value="PRTase-like"/>
    <property type="match status" value="1"/>
</dbReference>
<comment type="cofactor">
    <cofactor evidence="14">
        <name>[4Fe-4S] cluster</name>
        <dbReference type="ChEBI" id="CHEBI:49883"/>
    </cofactor>
    <text evidence="14">Binds 1 [4Fe-4S] cluster per subunit.</text>
</comment>
<dbReference type="SUPFAM" id="SSF56235">
    <property type="entry name" value="N-terminal nucleophile aminohydrolases (Ntn hydrolases)"/>
    <property type="match status" value="1"/>
</dbReference>
<reference evidence="16" key="2">
    <citation type="submission" date="2020-06" db="EMBL/GenBank/DDBJ databases">
        <authorList>
            <person name="Sheffer M."/>
        </authorList>
    </citation>
    <scope>NUCLEOTIDE SEQUENCE</scope>
</reference>
<evidence type="ECO:0000256" key="13">
    <source>
        <dbReference type="PIRSR" id="PIRSR000485-2"/>
    </source>
</evidence>
<feature type="binding site" evidence="13">
    <location>
        <position position="395"/>
    </location>
    <ligand>
        <name>Mg(2+)</name>
        <dbReference type="ChEBI" id="CHEBI:18420"/>
    </ligand>
</feature>
<keyword evidence="4 11" id="KW-0328">Glycosyltransferase</keyword>
<evidence type="ECO:0000256" key="14">
    <source>
        <dbReference type="PIRSR" id="PIRSR000485-3"/>
    </source>
</evidence>
<feature type="binding site" evidence="13">
    <location>
        <position position="396"/>
    </location>
    <ligand>
        <name>Mg(2+)</name>
        <dbReference type="ChEBI" id="CHEBI:18420"/>
    </ligand>
</feature>
<evidence type="ECO:0000256" key="8">
    <source>
        <dbReference type="ARBA" id="ARBA00033770"/>
    </source>
</evidence>
<evidence type="ECO:0000313" key="16">
    <source>
        <dbReference type="EMBL" id="KAF8783024.1"/>
    </source>
</evidence>
<dbReference type="InterPro" id="IPR017932">
    <property type="entry name" value="GATase_2_dom"/>
</dbReference>
<dbReference type="CDD" id="cd06223">
    <property type="entry name" value="PRTases_typeI"/>
    <property type="match status" value="1"/>
</dbReference>
<keyword evidence="13" id="KW-0460">Magnesium</keyword>
<keyword evidence="13" id="KW-0479">Metal-binding</keyword>
<dbReference type="PIRSF" id="PIRSF000485">
    <property type="entry name" value="Amd_phspho_trans"/>
    <property type="match status" value="1"/>
</dbReference>
<dbReference type="GO" id="GO:0051536">
    <property type="term" value="F:iron-sulfur cluster binding"/>
    <property type="evidence" value="ECO:0007669"/>
    <property type="project" value="UniProtKB-KW"/>
</dbReference>
<feature type="domain" description="Glutamine amidotransferase type-2" evidence="15">
    <location>
        <begin position="17"/>
        <end position="267"/>
    </location>
</feature>
<evidence type="ECO:0000256" key="2">
    <source>
        <dbReference type="ARBA" id="ARBA00010138"/>
    </source>
</evidence>
<dbReference type="InterPro" id="IPR029055">
    <property type="entry name" value="Ntn_hydrolases_N"/>
</dbReference>
<dbReference type="CDD" id="cd00715">
    <property type="entry name" value="GPATase_N"/>
    <property type="match status" value="1"/>
</dbReference>
<dbReference type="Pfam" id="PF00156">
    <property type="entry name" value="Pribosyltran"/>
    <property type="match status" value="1"/>
</dbReference>
<keyword evidence="7" id="KW-0315">Glutamine amidotransferase</keyword>
<keyword evidence="17" id="KW-1185">Reference proteome</keyword>
<keyword evidence="5 11" id="KW-0808">Transferase</keyword>
<dbReference type="AlphaFoldDB" id="A0A8T0EZB4"/>
<dbReference type="EMBL" id="JABXBU010001863">
    <property type="protein sequence ID" value="KAF8783024.1"/>
    <property type="molecule type" value="Genomic_DNA"/>
</dbReference>
<evidence type="ECO:0000256" key="6">
    <source>
        <dbReference type="ARBA" id="ARBA00022755"/>
    </source>
</evidence>
<feature type="binding site" evidence="14">
    <location>
        <position position="286"/>
    </location>
    <ligand>
        <name>[4Fe-4S] cluster</name>
        <dbReference type="ChEBI" id="CHEBI:49883"/>
    </ligand>
</feature>
<comment type="catalytic activity">
    <reaction evidence="10">
        <text>5-phospho-beta-D-ribosylamine + L-glutamate + diphosphate = 5-phospho-alpha-D-ribose 1-diphosphate + L-glutamine + H2O</text>
        <dbReference type="Rhea" id="RHEA:14905"/>
        <dbReference type="ChEBI" id="CHEBI:15377"/>
        <dbReference type="ChEBI" id="CHEBI:29985"/>
        <dbReference type="ChEBI" id="CHEBI:33019"/>
        <dbReference type="ChEBI" id="CHEBI:58017"/>
        <dbReference type="ChEBI" id="CHEBI:58359"/>
        <dbReference type="ChEBI" id="CHEBI:58681"/>
        <dbReference type="EC" id="2.4.2.14"/>
    </reaction>
    <physiologicalReaction direction="right-to-left" evidence="10">
        <dbReference type="Rhea" id="RHEA:14907"/>
    </physiologicalReaction>
</comment>
<evidence type="ECO:0000256" key="9">
    <source>
        <dbReference type="ARBA" id="ARBA00033776"/>
    </source>
</evidence>
<comment type="similarity">
    <text evidence="2 11">In the C-terminal section; belongs to the purine/pyrimidine phosphoribosyltransferase family.</text>
</comment>
<keyword evidence="14" id="KW-0408">Iron</keyword>
<dbReference type="GO" id="GO:0046872">
    <property type="term" value="F:metal ion binding"/>
    <property type="evidence" value="ECO:0007669"/>
    <property type="project" value="UniProtKB-KW"/>
</dbReference>
<comment type="pathway">
    <text evidence="1 11">Purine metabolism; IMP biosynthesis via de novo pathway; N(1)-(5-phospho-D-ribosyl)glycinamide from 5-phospho-alpha-D-ribose 1-diphosphate: step 1/2.</text>
</comment>
<dbReference type="HAMAP" id="MF_01931">
    <property type="entry name" value="PurF"/>
    <property type="match status" value="1"/>
</dbReference>
<evidence type="ECO:0000259" key="15">
    <source>
        <dbReference type="PROSITE" id="PS51278"/>
    </source>
</evidence>
<dbReference type="PROSITE" id="PS51278">
    <property type="entry name" value="GATASE_TYPE_2"/>
    <property type="match status" value="1"/>
</dbReference>
<comment type="cofactor">
    <cofactor evidence="13">
        <name>Mg(2+)</name>
        <dbReference type="ChEBI" id="CHEBI:18420"/>
    </cofactor>
    <text evidence="13">Binds 1 Mg(2+) ion per subunit.</text>
</comment>
<reference evidence="16" key="1">
    <citation type="journal article" date="2020" name="bioRxiv">
        <title>Chromosome-level reference genome of the European wasp spider Argiope bruennichi: a resource for studies on range expansion and evolutionary adaptation.</title>
        <authorList>
            <person name="Sheffer M.M."/>
            <person name="Hoppe A."/>
            <person name="Krehenwinkel H."/>
            <person name="Uhl G."/>
            <person name="Kuss A.W."/>
            <person name="Jensen L."/>
            <person name="Jensen C."/>
            <person name="Gillespie R.G."/>
            <person name="Hoff K.J."/>
            <person name="Prost S."/>
        </authorList>
    </citation>
    <scope>NUCLEOTIDE SEQUENCE</scope>
</reference>
<gene>
    <name evidence="16" type="ORF">HNY73_013240</name>
</gene>
<comment type="caution">
    <text evidence="16">The sequence shown here is derived from an EMBL/GenBank/DDBJ whole genome shotgun (WGS) entry which is preliminary data.</text>
</comment>
<dbReference type="GO" id="GO:0009113">
    <property type="term" value="P:purine nucleobase biosynthetic process"/>
    <property type="evidence" value="ECO:0007669"/>
    <property type="project" value="InterPro"/>
</dbReference>
<keyword evidence="14" id="KW-0411">Iron-sulfur</keyword>
<feature type="active site" description="Nucleophile" evidence="12">
    <location>
        <position position="17"/>
    </location>
</feature>
<dbReference type="Proteomes" id="UP000807504">
    <property type="component" value="Unassembled WGS sequence"/>
</dbReference>
<dbReference type="PANTHER" id="PTHR11907">
    <property type="entry name" value="AMIDOPHOSPHORIBOSYLTRANSFERASE"/>
    <property type="match status" value="1"/>
</dbReference>
<evidence type="ECO:0000256" key="1">
    <source>
        <dbReference type="ARBA" id="ARBA00005209"/>
    </source>
</evidence>
<name>A0A8T0EZB4_ARGBR</name>
<dbReference type="GO" id="GO:0006164">
    <property type="term" value="P:purine nucleotide biosynthetic process"/>
    <property type="evidence" value="ECO:0007669"/>
    <property type="project" value="UniProtKB-KW"/>
</dbReference>
<dbReference type="GO" id="GO:0004044">
    <property type="term" value="F:amidophosphoribosyltransferase activity"/>
    <property type="evidence" value="ECO:0007669"/>
    <property type="project" value="UniProtKB-EC"/>
</dbReference>
<dbReference type="Gene3D" id="3.60.20.10">
    <property type="entry name" value="Glutamine Phosphoribosylpyrophosphate, subunit 1, domain 1"/>
    <property type="match status" value="1"/>
</dbReference>
<dbReference type="InterPro" id="IPR000836">
    <property type="entry name" value="PRTase_dom"/>
</dbReference>
<feature type="binding site" evidence="14">
    <location>
        <position position="489"/>
    </location>
    <ligand>
        <name>[4Fe-4S] cluster</name>
        <dbReference type="ChEBI" id="CHEBI:49883"/>
    </ligand>
</feature>
<feature type="binding site" evidence="13">
    <location>
        <position position="333"/>
    </location>
    <ligand>
        <name>Mg(2+)</name>
        <dbReference type="ChEBI" id="CHEBI:18420"/>
    </ligand>
</feature>
<dbReference type="InterPro" id="IPR029057">
    <property type="entry name" value="PRTase-like"/>
</dbReference>
<accession>A0A8T0EZB4</accession>
<feature type="binding site" evidence="14">
    <location>
        <position position="492"/>
    </location>
    <ligand>
        <name>[4Fe-4S] cluster</name>
        <dbReference type="ChEBI" id="CHEBI:49883"/>
    </ligand>
</feature>
<evidence type="ECO:0000256" key="12">
    <source>
        <dbReference type="PIRSR" id="PIRSR000485-1"/>
    </source>
</evidence>
<dbReference type="InterPro" id="IPR035584">
    <property type="entry name" value="PurF_N"/>
</dbReference>
<protein>
    <recommendedName>
        <fullName evidence="8 11">Amidophosphoribosyltransferase</fullName>
        <shortName evidence="11">ATase</shortName>
        <ecNumber evidence="3 11">2.4.2.14</ecNumber>
    </recommendedName>
    <alternativeName>
        <fullName evidence="9 11">Glutamine phosphoribosylpyrophosphate amidotransferase</fullName>
    </alternativeName>
</protein>
<dbReference type="Gene3D" id="3.40.50.2020">
    <property type="match status" value="1"/>
</dbReference>
<evidence type="ECO:0000256" key="11">
    <source>
        <dbReference type="PIRNR" id="PIRNR000485"/>
    </source>
</evidence>
<dbReference type="NCBIfam" id="TIGR01134">
    <property type="entry name" value="purF"/>
    <property type="match status" value="1"/>
</dbReference>
<evidence type="ECO:0000256" key="5">
    <source>
        <dbReference type="ARBA" id="ARBA00022679"/>
    </source>
</evidence>
<evidence type="ECO:0000256" key="7">
    <source>
        <dbReference type="ARBA" id="ARBA00022962"/>
    </source>
</evidence>
<evidence type="ECO:0000256" key="10">
    <source>
        <dbReference type="ARBA" id="ARBA00048545"/>
    </source>
</evidence>
<evidence type="ECO:0000256" key="4">
    <source>
        <dbReference type="ARBA" id="ARBA00022676"/>
    </source>
</evidence>
<dbReference type="Pfam" id="PF13522">
    <property type="entry name" value="GATase_6"/>
    <property type="match status" value="1"/>
</dbReference>
<proteinExistence type="inferred from homology"/>
<organism evidence="16 17">
    <name type="scientific">Argiope bruennichi</name>
    <name type="common">Wasp spider</name>
    <name type="synonym">Aranea bruennichi</name>
    <dbReference type="NCBI Taxonomy" id="94029"/>
    <lineage>
        <taxon>Eukaryota</taxon>
        <taxon>Metazoa</taxon>
        <taxon>Ecdysozoa</taxon>
        <taxon>Arthropoda</taxon>
        <taxon>Chelicerata</taxon>
        <taxon>Arachnida</taxon>
        <taxon>Araneae</taxon>
        <taxon>Araneomorphae</taxon>
        <taxon>Entelegynae</taxon>
        <taxon>Araneoidea</taxon>
        <taxon>Araneidae</taxon>
        <taxon>Argiope</taxon>
    </lineage>
</organism>
<evidence type="ECO:0000313" key="17">
    <source>
        <dbReference type="Proteomes" id="UP000807504"/>
    </source>
</evidence>
<feature type="binding site" evidence="14">
    <location>
        <position position="432"/>
    </location>
    <ligand>
        <name>[4Fe-4S] cluster</name>
        <dbReference type="ChEBI" id="CHEBI:49883"/>
    </ligand>
</feature>
<evidence type="ECO:0000256" key="3">
    <source>
        <dbReference type="ARBA" id="ARBA00011941"/>
    </source>
</evidence>
<dbReference type="EC" id="2.4.2.14" evidence="3 11"/>